<evidence type="ECO:0008006" key="3">
    <source>
        <dbReference type="Google" id="ProtNLM"/>
    </source>
</evidence>
<reference evidence="1" key="1">
    <citation type="submission" date="2018-03" db="EMBL/GenBank/DDBJ databases">
        <authorList>
            <consortium name="Urmite Genomes"/>
        </authorList>
    </citation>
    <scope>NUCLEOTIDE SEQUENCE [LARGE SCALE GENOMIC DNA]</scope>
    <source>
        <strain evidence="1">IHUMI-27.7</strain>
    </source>
</reference>
<dbReference type="EMBL" id="LT994651">
    <property type="protein sequence ID" value="SPN79250.1"/>
    <property type="molecule type" value="Genomic_DNA"/>
</dbReference>
<name>A0A2R8FE89_9VIRU</name>
<gene>
    <name evidence="1" type="ORF">BRZCDTV_238</name>
</gene>
<dbReference type="Proteomes" id="UP000273054">
    <property type="component" value="Segment"/>
</dbReference>
<evidence type="ECO:0000313" key="1">
    <source>
        <dbReference type="EMBL" id="SPN79250.1"/>
    </source>
</evidence>
<evidence type="ECO:0000313" key="2">
    <source>
        <dbReference type="Proteomes" id="UP000273054"/>
    </source>
</evidence>
<accession>A0A2R8FE89</accession>
<organism evidence="1">
    <name type="scientific">Brazilian cedratvirus IHUMI</name>
    <dbReference type="NCBI Taxonomy" id="2126980"/>
    <lineage>
        <taxon>Viruses</taxon>
        <taxon>Pithoviruses</taxon>
        <taxon>Orthocedratvirinae</taxon>
        <taxon>Alphacedratvirus</taxon>
        <taxon>Alphacedratvirus brasiliense</taxon>
    </lineage>
</organism>
<protein>
    <recommendedName>
        <fullName evidence="3">F-box domain-containing protein</fullName>
    </recommendedName>
</protein>
<sequence>MDAVLFSIMCCSEARDLFTLSTLCKETRSIFTGKAFWKARFSLLRLEHEQPSLQVYLQCLKIERKLLSSDWTKFVFYNELNLERLAEMDKSGVDEFRETFEERERLCSELQEARDEGDFATEFCCLRELQSLVNQYLVVQKKDDKYSIFKQREKYDDIGHEISKVSLLEGASKIEALNLLLSLQNS</sequence>
<keyword evidence="2" id="KW-1185">Reference proteome</keyword>
<proteinExistence type="predicted"/>